<dbReference type="GO" id="GO:0044423">
    <property type="term" value="C:virion component"/>
    <property type="evidence" value="ECO:0007669"/>
    <property type="project" value="UniProtKB-KW"/>
</dbReference>
<evidence type="ECO:0000256" key="7">
    <source>
        <dbReference type="ARBA" id="ARBA00035110"/>
    </source>
</evidence>
<keyword evidence="9" id="KW-1185">Reference proteome</keyword>
<evidence type="ECO:0000313" key="8">
    <source>
        <dbReference type="EMBL" id="DAD52797.1"/>
    </source>
</evidence>
<dbReference type="Proteomes" id="UP000676869">
    <property type="component" value="Segment"/>
</dbReference>
<protein>
    <submittedName>
        <fullName evidence="8">Maturation protein</fullName>
    </submittedName>
</protein>
<dbReference type="KEGG" id="vg:80397880"/>
<evidence type="ECO:0000256" key="4">
    <source>
        <dbReference type="ARBA" id="ARBA00022844"/>
    </source>
</evidence>
<proteinExistence type="inferred from homology"/>
<comment type="subcellular location">
    <subcellularLocation>
        <location evidence="1">Virion</location>
    </subcellularLocation>
</comment>
<evidence type="ECO:0000256" key="3">
    <source>
        <dbReference type="ARBA" id="ARBA00022804"/>
    </source>
</evidence>
<dbReference type="GeneID" id="80397880"/>
<evidence type="ECO:0000256" key="6">
    <source>
        <dbReference type="ARBA" id="ARBA00023296"/>
    </source>
</evidence>
<evidence type="ECO:0000256" key="1">
    <source>
        <dbReference type="ARBA" id="ARBA00004328"/>
    </source>
</evidence>
<dbReference type="EMBL" id="BK014209">
    <property type="protein sequence ID" value="DAD52797.1"/>
    <property type="molecule type" value="Genomic_RNA"/>
</dbReference>
<name>A0A8S5L5P7_9VIRU</name>
<keyword evidence="6" id="KW-1160">Virus entry into host cell</keyword>
<keyword evidence="5" id="KW-1175">Viral attachment to host cell pilus</keyword>
<reference evidence="8" key="1">
    <citation type="submission" date="2020-09" db="EMBL/GenBank/DDBJ databases">
        <title>Leviviricetes taxonomy.</title>
        <authorList>
            <person name="Stockdale S.R."/>
            <person name="Callanan J."/>
            <person name="Adriaenssens E.M."/>
            <person name="Kuhn J.H."/>
            <person name="Rumnieks J."/>
            <person name="Shkoporov A."/>
            <person name="Draper L.A."/>
            <person name="Ross P."/>
            <person name="Hill C."/>
        </authorList>
    </citation>
    <scope>NUCLEOTIDE SEQUENCE</scope>
</reference>
<keyword evidence="2" id="KW-0945">Host-virus interaction</keyword>
<dbReference type="InterPro" id="IPR005563">
    <property type="entry name" value="A_protein"/>
</dbReference>
<dbReference type="GO" id="GO:0039666">
    <property type="term" value="P:virion attachment to host cell pilus"/>
    <property type="evidence" value="ECO:0007669"/>
    <property type="project" value="UniProtKB-KW"/>
</dbReference>
<sequence>MPTKTTIDRPFRSYWNAVYDHASGETITSSNPISYDWNCDRVKSGSDNPRWREIIASGGNASSNYTLTYGMLVAPSVRFANIIRTSSGVLQTWTHEGWPLVYKPNMPVLLTTTFNQIKGAAVAKFYSKVADKISPLKGLVFLGELGKTRQLLAGLLRDAMGLYKVLRMDLRVLYGKLRRRLRSTRGLPPKLGRRKRKLAIADCLKRVSNRYLEFTFGIEPLLGDIESTAEALCRGEIVREYINAVLKVESTTVTTTRQGYIYNTCSAQISTITRTKLKSKCRGAIDIDKAAVSNPLGGTADALGISLRQVLPALWELKPYSFLIDYFINVGDLINTAAYADTKFVYANQSTKHETTAEITVGLPLKGDDTRWSYKVVSVGIPPTTVKLTSFRFERVPVNPSIATVRVVLPAFGRKYANMLALAIQALAR</sequence>
<dbReference type="Pfam" id="PF03863">
    <property type="entry name" value="Phage_mat-A"/>
    <property type="match status" value="1"/>
</dbReference>
<gene>
    <name evidence="8" type="primary">SRR7976326_1_1</name>
</gene>
<evidence type="ECO:0000313" key="9">
    <source>
        <dbReference type="Proteomes" id="UP000676869"/>
    </source>
</evidence>
<evidence type="ECO:0000256" key="5">
    <source>
        <dbReference type="ARBA" id="ARBA00023104"/>
    </source>
</evidence>
<dbReference type="RefSeq" id="YP_010768989.1">
    <property type="nucleotide sequence ID" value="NC_073847.1"/>
</dbReference>
<keyword evidence="4" id="KW-0946">Virion</keyword>
<accession>A0A8S5L5P7</accession>
<organism evidence="8 9">
    <name type="scientific">ssRNA phage SRR7976326_1</name>
    <dbReference type="NCBI Taxonomy" id="2786725"/>
    <lineage>
        <taxon>Viruses</taxon>
        <taxon>Riboviria</taxon>
        <taxon>Orthornavirae</taxon>
        <taxon>Lenarviricota</taxon>
        <taxon>Leviviricetes</taxon>
        <taxon>Norzivirales</taxon>
        <taxon>Atkinsviridae</taxon>
        <taxon>Wecineivirus</taxon>
        <taxon>Wecineivirus lutihabitans</taxon>
    </lineage>
</organism>
<comment type="similarity">
    <text evidence="7">Belongs to the Leviviricetes maturation protein family.</text>
</comment>
<keyword evidence="3" id="KW-1161">Viral attachment to host cell</keyword>
<evidence type="ECO:0000256" key="2">
    <source>
        <dbReference type="ARBA" id="ARBA00022581"/>
    </source>
</evidence>